<evidence type="ECO:0000313" key="8">
    <source>
        <dbReference type="EMBL" id="KAK3286831.1"/>
    </source>
</evidence>
<feature type="transmembrane region" description="Helical" evidence="7">
    <location>
        <begin position="243"/>
        <end position="263"/>
    </location>
</feature>
<sequence>MDTLFTSQHSPNALTKCNGVVCVACIKPFVFKRRRSFSVNRAAAKAPVSEIPVDKKASSESLLREVTSRWQKAAEAPNGWHVYKYVKKGYRFNLGWPGATKSVFWSSHNEFWNVWTDFVPLVFFLSITAFTWSHEVYQNHLDKSQQQALMWTLLGTVFQHVCSLFAHTYECVDVAWNSRVWFLDYYGIAINATWNTLILSLMAHRSQVESWWTELTCLTLALTMFGLYFTFQSLKSSTPARAQYVAVFTELLDMTTVLLTPLWEPVKATGPTM</sequence>
<keyword evidence="5 7" id="KW-0472">Membrane</keyword>
<dbReference type="GO" id="GO:0038023">
    <property type="term" value="F:signaling receptor activity"/>
    <property type="evidence" value="ECO:0007669"/>
    <property type="project" value="TreeGrafter"/>
</dbReference>
<evidence type="ECO:0000256" key="3">
    <source>
        <dbReference type="ARBA" id="ARBA00022692"/>
    </source>
</evidence>
<protein>
    <submittedName>
        <fullName evidence="8">Uncharacterized protein</fullName>
    </submittedName>
</protein>
<keyword evidence="6" id="KW-0479">Metal-binding</keyword>
<evidence type="ECO:0000256" key="2">
    <source>
        <dbReference type="ARBA" id="ARBA00007018"/>
    </source>
</evidence>
<dbReference type="InterPro" id="IPR004254">
    <property type="entry name" value="AdipoR/HlyIII-related"/>
</dbReference>
<keyword evidence="3 7" id="KW-0812">Transmembrane</keyword>
<feature type="transmembrane region" description="Helical" evidence="7">
    <location>
        <begin position="118"/>
        <end position="137"/>
    </location>
</feature>
<evidence type="ECO:0000256" key="5">
    <source>
        <dbReference type="ARBA" id="ARBA00023136"/>
    </source>
</evidence>
<comment type="caution">
    <text evidence="8">The sequence shown here is derived from an EMBL/GenBank/DDBJ whole genome shotgun (WGS) entry which is preliminary data.</text>
</comment>
<evidence type="ECO:0000256" key="4">
    <source>
        <dbReference type="ARBA" id="ARBA00022989"/>
    </source>
</evidence>
<reference evidence="8 9" key="1">
    <citation type="journal article" date="2015" name="Genome Biol. Evol.">
        <title>Comparative Genomics of a Bacterivorous Green Alga Reveals Evolutionary Causalities and Consequences of Phago-Mixotrophic Mode of Nutrition.</title>
        <authorList>
            <person name="Burns J.A."/>
            <person name="Paasch A."/>
            <person name="Narechania A."/>
            <person name="Kim E."/>
        </authorList>
    </citation>
    <scope>NUCLEOTIDE SEQUENCE [LARGE SCALE GENOMIC DNA]</scope>
    <source>
        <strain evidence="8 9">PLY_AMNH</strain>
    </source>
</reference>
<comment type="subcellular location">
    <subcellularLocation>
        <location evidence="1">Membrane</location>
        <topology evidence="1">Multi-pass membrane protein</topology>
    </subcellularLocation>
</comment>
<feature type="transmembrane region" description="Helical" evidence="7">
    <location>
        <begin position="181"/>
        <end position="199"/>
    </location>
</feature>
<evidence type="ECO:0000313" key="9">
    <source>
        <dbReference type="Proteomes" id="UP001190700"/>
    </source>
</evidence>
<evidence type="ECO:0000256" key="7">
    <source>
        <dbReference type="SAM" id="Phobius"/>
    </source>
</evidence>
<keyword evidence="4 7" id="KW-1133">Transmembrane helix</keyword>
<proteinExistence type="inferred from homology"/>
<keyword evidence="6" id="KW-0862">Zinc</keyword>
<accession>A0AAE0LIN6</accession>
<dbReference type="GO" id="GO:0016020">
    <property type="term" value="C:membrane"/>
    <property type="evidence" value="ECO:0007669"/>
    <property type="project" value="UniProtKB-SubCell"/>
</dbReference>
<evidence type="ECO:0000256" key="6">
    <source>
        <dbReference type="PIRSR" id="PIRSR604254-1"/>
    </source>
</evidence>
<dbReference type="Proteomes" id="UP001190700">
    <property type="component" value="Unassembled WGS sequence"/>
</dbReference>
<name>A0AAE0LIN6_9CHLO</name>
<keyword evidence="9" id="KW-1185">Reference proteome</keyword>
<organism evidence="8 9">
    <name type="scientific">Cymbomonas tetramitiformis</name>
    <dbReference type="NCBI Taxonomy" id="36881"/>
    <lineage>
        <taxon>Eukaryota</taxon>
        <taxon>Viridiplantae</taxon>
        <taxon>Chlorophyta</taxon>
        <taxon>Pyramimonadophyceae</taxon>
        <taxon>Pyramimonadales</taxon>
        <taxon>Pyramimonadaceae</taxon>
        <taxon>Cymbomonas</taxon>
    </lineage>
</organism>
<dbReference type="PANTHER" id="PTHR20855:SF52">
    <property type="entry name" value="ADIPONECTIN RECEPTOR PROTEIN"/>
    <property type="match status" value="1"/>
</dbReference>
<dbReference type="Pfam" id="PF03006">
    <property type="entry name" value="HlyIII"/>
    <property type="match status" value="1"/>
</dbReference>
<dbReference type="EMBL" id="LGRX02001116">
    <property type="protein sequence ID" value="KAK3286831.1"/>
    <property type="molecule type" value="Genomic_DNA"/>
</dbReference>
<feature type="binding site" evidence="6">
    <location>
        <position position="167"/>
    </location>
    <ligand>
        <name>Zn(2+)</name>
        <dbReference type="ChEBI" id="CHEBI:29105"/>
    </ligand>
</feature>
<dbReference type="AlphaFoldDB" id="A0AAE0LIN6"/>
<dbReference type="PANTHER" id="PTHR20855">
    <property type="entry name" value="ADIPOR/PROGESTIN RECEPTOR-RELATED"/>
    <property type="match status" value="1"/>
</dbReference>
<dbReference type="GO" id="GO:0009744">
    <property type="term" value="P:response to sucrose"/>
    <property type="evidence" value="ECO:0007669"/>
    <property type="project" value="UniProtKB-ARBA"/>
</dbReference>
<evidence type="ECO:0000256" key="1">
    <source>
        <dbReference type="ARBA" id="ARBA00004141"/>
    </source>
</evidence>
<comment type="similarity">
    <text evidence="2">Belongs to the ADIPOR family.</text>
</comment>
<dbReference type="GO" id="GO:0046872">
    <property type="term" value="F:metal ion binding"/>
    <property type="evidence" value="ECO:0007669"/>
    <property type="project" value="UniProtKB-KW"/>
</dbReference>
<feature type="transmembrane region" description="Helical" evidence="7">
    <location>
        <begin position="211"/>
        <end position="231"/>
    </location>
</feature>
<feature type="transmembrane region" description="Helical" evidence="7">
    <location>
        <begin position="149"/>
        <end position="169"/>
    </location>
</feature>
<gene>
    <name evidence="8" type="ORF">CYMTET_5634</name>
</gene>